<proteinExistence type="predicted"/>
<dbReference type="Proteomes" id="UP001223743">
    <property type="component" value="Unassembled WGS sequence"/>
</dbReference>
<reference evidence="1 2" key="1">
    <citation type="submission" date="2023-07" db="EMBL/GenBank/DDBJ databases">
        <title>Genomic Encyclopedia of Type Strains, Phase IV (KMG-IV): sequencing the most valuable type-strain genomes for metagenomic binning, comparative biology and taxonomic classification.</title>
        <authorList>
            <person name="Goeker M."/>
        </authorList>
    </citation>
    <scope>NUCLEOTIDE SEQUENCE [LARGE SCALE GENOMIC DNA]</scope>
    <source>
        <strain evidence="1 2">B1-1</strain>
    </source>
</reference>
<name>A0ABU0M8W7_9HYPH</name>
<dbReference type="InterPro" id="IPR021252">
    <property type="entry name" value="DUF2794"/>
</dbReference>
<evidence type="ECO:0008006" key="3">
    <source>
        <dbReference type="Google" id="ProtNLM"/>
    </source>
</evidence>
<accession>A0ABU0M8W7</accession>
<evidence type="ECO:0000313" key="1">
    <source>
        <dbReference type="EMBL" id="MDQ0517407.1"/>
    </source>
</evidence>
<evidence type="ECO:0000313" key="2">
    <source>
        <dbReference type="Proteomes" id="UP001223743"/>
    </source>
</evidence>
<dbReference type="EMBL" id="JAUSWJ010000001">
    <property type="protein sequence ID" value="MDQ0517407.1"/>
    <property type="molecule type" value="Genomic_DNA"/>
</dbReference>
<organism evidence="1 2">
    <name type="scientific">Kaistia geumhonensis</name>
    <dbReference type="NCBI Taxonomy" id="410839"/>
    <lineage>
        <taxon>Bacteria</taxon>
        <taxon>Pseudomonadati</taxon>
        <taxon>Pseudomonadota</taxon>
        <taxon>Alphaproteobacteria</taxon>
        <taxon>Hyphomicrobiales</taxon>
        <taxon>Kaistiaceae</taxon>
        <taxon>Kaistia</taxon>
    </lineage>
</organism>
<sequence length="137" mass="15440">MSDSEEEAKNRSAATLVPFTASPPELHAPLHHQPSPGPRQIAFNRHELNQILRVYGRMVAAGEWRDYAIDHLKEKAVFSIFRRTAEMPLYRVEKDPSLARRQGAYAVIAAGGYVMKRGHDLHQVLSVLDKKLKLVDG</sequence>
<dbReference type="RefSeq" id="WP_266278419.1">
    <property type="nucleotide sequence ID" value="NZ_JAPKNF010000001.1"/>
</dbReference>
<protein>
    <recommendedName>
        <fullName evidence="3">DUF2794 domain-containing protein</fullName>
    </recommendedName>
</protein>
<gene>
    <name evidence="1" type="ORF">QO015_003020</name>
</gene>
<comment type="caution">
    <text evidence="1">The sequence shown here is derived from an EMBL/GenBank/DDBJ whole genome shotgun (WGS) entry which is preliminary data.</text>
</comment>
<dbReference type="Pfam" id="PF10984">
    <property type="entry name" value="DUF2794"/>
    <property type="match status" value="1"/>
</dbReference>
<keyword evidence="2" id="KW-1185">Reference proteome</keyword>